<dbReference type="CDD" id="cd02440">
    <property type="entry name" value="AdoMet_MTases"/>
    <property type="match status" value="1"/>
</dbReference>
<dbReference type="PIRSF" id="PIRSF005461">
    <property type="entry name" value="23S_rRNA_mtase"/>
    <property type="match status" value="1"/>
</dbReference>
<keyword evidence="3" id="KW-0808">Transferase</keyword>
<sequence length="203" mass="22944">MTKSSKAIYRKGDAFSKLAKARGFRSRSALKLLEIQKKDNFIKPSSRILDLGSSPGGWSQVCLQIVGKKGFIFSVDKKIMEPLKGVNYLNKELEKLKESDFENFDENILPFDVVLSDIAPNISGISERDDALMNNLLLSIRSSLDNFLKEDGNALCKVFHGESFDNMMIYMKTNFQKVKIRKPDSSRANSKETYILGMGKKNE</sequence>
<proteinExistence type="inferred from homology"/>
<dbReference type="InterPro" id="IPR050082">
    <property type="entry name" value="RNA_methyltr_RlmE"/>
</dbReference>
<dbReference type="EMBL" id="UINC01001152">
    <property type="protein sequence ID" value="SUZ72633.1"/>
    <property type="molecule type" value="Genomic_DNA"/>
</dbReference>
<feature type="domain" description="Ribosomal RNA methyltransferase FtsJ" evidence="5">
    <location>
        <begin position="24"/>
        <end position="200"/>
    </location>
</feature>
<dbReference type="Gene3D" id="3.40.50.150">
    <property type="entry name" value="Vaccinia Virus protein VP39"/>
    <property type="match status" value="1"/>
</dbReference>
<dbReference type="HAMAP" id="MF_01547">
    <property type="entry name" value="RNA_methyltr_E"/>
    <property type="match status" value="1"/>
</dbReference>
<dbReference type="GO" id="GO:0008650">
    <property type="term" value="F:rRNA (uridine-2'-O-)-methyltransferase activity"/>
    <property type="evidence" value="ECO:0007669"/>
    <property type="project" value="TreeGrafter"/>
</dbReference>
<accession>A0A381Q4T6</accession>
<keyword evidence="2" id="KW-0489">Methyltransferase</keyword>
<gene>
    <name evidence="6" type="ORF">METZ01_LOCUS25487</name>
</gene>
<keyword evidence="1" id="KW-0698">rRNA processing</keyword>
<evidence type="ECO:0000256" key="1">
    <source>
        <dbReference type="ARBA" id="ARBA00022552"/>
    </source>
</evidence>
<dbReference type="InterPro" id="IPR002877">
    <property type="entry name" value="RNA_MeTrfase_FtsJ_dom"/>
</dbReference>
<protein>
    <recommendedName>
        <fullName evidence="5">Ribosomal RNA methyltransferase FtsJ domain-containing protein</fullName>
    </recommendedName>
</protein>
<dbReference type="InterPro" id="IPR015507">
    <property type="entry name" value="rRNA-MeTfrase_E"/>
</dbReference>
<dbReference type="AlphaFoldDB" id="A0A381Q4T6"/>
<evidence type="ECO:0000259" key="5">
    <source>
        <dbReference type="Pfam" id="PF01728"/>
    </source>
</evidence>
<evidence type="ECO:0000256" key="4">
    <source>
        <dbReference type="ARBA" id="ARBA00022691"/>
    </source>
</evidence>
<reference evidence="6" key="1">
    <citation type="submission" date="2018-05" db="EMBL/GenBank/DDBJ databases">
        <authorList>
            <person name="Lanie J.A."/>
            <person name="Ng W.-L."/>
            <person name="Kazmierczak K.M."/>
            <person name="Andrzejewski T.M."/>
            <person name="Davidsen T.M."/>
            <person name="Wayne K.J."/>
            <person name="Tettelin H."/>
            <person name="Glass J.I."/>
            <person name="Rusch D."/>
            <person name="Podicherti R."/>
            <person name="Tsui H.-C.T."/>
            <person name="Winkler M.E."/>
        </authorList>
    </citation>
    <scope>NUCLEOTIDE SEQUENCE</scope>
</reference>
<name>A0A381Q4T6_9ZZZZ</name>
<dbReference type="SUPFAM" id="SSF53335">
    <property type="entry name" value="S-adenosyl-L-methionine-dependent methyltransferases"/>
    <property type="match status" value="1"/>
</dbReference>
<dbReference type="PANTHER" id="PTHR10920">
    <property type="entry name" value="RIBOSOMAL RNA METHYLTRANSFERASE"/>
    <property type="match status" value="1"/>
</dbReference>
<evidence type="ECO:0000256" key="2">
    <source>
        <dbReference type="ARBA" id="ARBA00022603"/>
    </source>
</evidence>
<dbReference type="PANTHER" id="PTHR10920:SF18">
    <property type="entry name" value="RRNA METHYLTRANSFERASE 2, MITOCHONDRIAL"/>
    <property type="match status" value="1"/>
</dbReference>
<dbReference type="Pfam" id="PF01728">
    <property type="entry name" value="FtsJ"/>
    <property type="match status" value="1"/>
</dbReference>
<organism evidence="6">
    <name type="scientific">marine metagenome</name>
    <dbReference type="NCBI Taxonomy" id="408172"/>
    <lineage>
        <taxon>unclassified sequences</taxon>
        <taxon>metagenomes</taxon>
        <taxon>ecological metagenomes</taxon>
    </lineage>
</organism>
<keyword evidence="4" id="KW-0949">S-adenosyl-L-methionine</keyword>
<evidence type="ECO:0000256" key="3">
    <source>
        <dbReference type="ARBA" id="ARBA00022679"/>
    </source>
</evidence>
<evidence type="ECO:0000313" key="6">
    <source>
        <dbReference type="EMBL" id="SUZ72633.1"/>
    </source>
</evidence>
<dbReference type="InterPro" id="IPR029063">
    <property type="entry name" value="SAM-dependent_MTases_sf"/>
</dbReference>